<dbReference type="PROSITE" id="PS50110">
    <property type="entry name" value="RESPONSE_REGULATORY"/>
    <property type="match status" value="1"/>
</dbReference>
<evidence type="ECO:0000256" key="2">
    <source>
        <dbReference type="PROSITE-ProRule" id="PRU00169"/>
    </source>
</evidence>
<reference evidence="4" key="1">
    <citation type="submission" date="2023-03" db="EMBL/GenBank/DDBJ databases">
        <title>Selenobaculum gbiensis gen. nov. sp. nov., a new bacterium isolated from the gut microbiota of IBD patient.</title>
        <authorList>
            <person name="Yeo S."/>
            <person name="Park H."/>
            <person name="Huh C.S."/>
        </authorList>
    </citation>
    <scope>NUCLEOTIDE SEQUENCE</scope>
    <source>
        <strain evidence="4">ICN-92133</strain>
    </source>
</reference>
<dbReference type="InterPro" id="IPR011006">
    <property type="entry name" value="CheY-like_superfamily"/>
</dbReference>
<sequence>MNEVKQKIVIVDDDDIALNILKNSLSDLYDVYSVCDGLKSIEVFKKVMPDLILLDIMMPDIDGISIYIAQNQNPILDKIPVIFVSAIDDIEYKVQLLEWGINDYITKPYNIEEVRARIKRTLHQAQEKRLLEQNLKILQNK</sequence>
<dbReference type="RefSeq" id="WP_147669686.1">
    <property type="nucleotide sequence ID" value="NZ_CP120678.1"/>
</dbReference>
<name>A0A9Y2AHY9_9FIRM</name>
<keyword evidence="1 2" id="KW-0597">Phosphoprotein</keyword>
<dbReference type="PANTHER" id="PTHR44591:SF3">
    <property type="entry name" value="RESPONSE REGULATORY DOMAIN-CONTAINING PROTEIN"/>
    <property type="match status" value="1"/>
</dbReference>
<dbReference type="Pfam" id="PF00072">
    <property type="entry name" value="Response_reg"/>
    <property type="match status" value="1"/>
</dbReference>
<dbReference type="EMBL" id="CP120678">
    <property type="protein sequence ID" value="WIW70439.1"/>
    <property type="molecule type" value="Genomic_DNA"/>
</dbReference>
<keyword evidence="5" id="KW-1185">Reference proteome</keyword>
<evidence type="ECO:0000313" key="5">
    <source>
        <dbReference type="Proteomes" id="UP001243623"/>
    </source>
</evidence>
<dbReference type="Proteomes" id="UP001243623">
    <property type="component" value="Chromosome"/>
</dbReference>
<evidence type="ECO:0000313" key="4">
    <source>
        <dbReference type="EMBL" id="WIW70439.1"/>
    </source>
</evidence>
<feature type="domain" description="Response regulatory" evidence="3">
    <location>
        <begin position="7"/>
        <end position="122"/>
    </location>
</feature>
<accession>A0A9Y2AHY9</accession>
<dbReference type="InterPro" id="IPR001789">
    <property type="entry name" value="Sig_transdc_resp-reg_receiver"/>
</dbReference>
<gene>
    <name evidence="4" type="ORF">P3F81_11190</name>
</gene>
<dbReference type="InterPro" id="IPR050595">
    <property type="entry name" value="Bact_response_regulator"/>
</dbReference>
<dbReference type="Gene3D" id="3.40.50.2300">
    <property type="match status" value="1"/>
</dbReference>
<dbReference type="SUPFAM" id="SSF52172">
    <property type="entry name" value="CheY-like"/>
    <property type="match status" value="1"/>
</dbReference>
<dbReference type="KEGG" id="sgbi:P3F81_11190"/>
<dbReference type="PANTHER" id="PTHR44591">
    <property type="entry name" value="STRESS RESPONSE REGULATOR PROTEIN 1"/>
    <property type="match status" value="1"/>
</dbReference>
<dbReference type="AlphaFoldDB" id="A0A9Y2AHY9"/>
<protein>
    <submittedName>
        <fullName evidence="4">Response regulator transcription factor</fullName>
    </submittedName>
</protein>
<dbReference type="SMART" id="SM00448">
    <property type="entry name" value="REC"/>
    <property type="match status" value="1"/>
</dbReference>
<feature type="modified residue" description="4-aspartylphosphate" evidence="2">
    <location>
        <position position="55"/>
    </location>
</feature>
<proteinExistence type="predicted"/>
<organism evidence="4 5">
    <name type="scientific">Selenobaculum gibii</name>
    <dbReference type="NCBI Taxonomy" id="3054208"/>
    <lineage>
        <taxon>Bacteria</taxon>
        <taxon>Bacillati</taxon>
        <taxon>Bacillota</taxon>
        <taxon>Negativicutes</taxon>
        <taxon>Selenomonadales</taxon>
        <taxon>Selenomonadaceae</taxon>
        <taxon>Selenobaculum</taxon>
    </lineage>
</organism>
<dbReference type="GO" id="GO:0000160">
    <property type="term" value="P:phosphorelay signal transduction system"/>
    <property type="evidence" value="ECO:0007669"/>
    <property type="project" value="InterPro"/>
</dbReference>
<evidence type="ECO:0000256" key="1">
    <source>
        <dbReference type="ARBA" id="ARBA00022553"/>
    </source>
</evidence>
<evidence type="ECO:0000259" key="3">
    <source>
        <dbReference type="PROSITE" id="PS50110"/>
    </source>
</evidence>